<gene>
    <name evidence="13" type="ORF">K491DRAFT_693014</name>
</gene>
<dbReference type="Proteomes" id="UP000799324">
    <property type="component" value="Unassembled WGS sequence"/>
</dbReference>
<keyword evidence="7 11" id="KW-0808">Transferase</keyword>
<evidence type="ECO:0000313" key="13">
    <source>
        <dbReference type="EMBL" id="KAF2655274.1"/>
    </source>
</evidence>
<feature type="region of interest" description="Disordered" evidence="12">
    <location>
        <begin position="1"/>
        <end position="24"/>
    </location>
</feature>
<evidence type="ECO:0000256" key="4">
    <source>
        <dbReference type="ARBA" id="ARBA00017788"/>
    </source>
</evidence>
<dbReference type="PANTHER" id="PTHR21210">
    <property type="entry name" value="TRNA (URACIL-O(2)-)-METHYLTRANSFERASE-RELATED"/>
    <property type="match status" value="1"/>
</dbReference>
<evidence type="ECO:0000256" key="10">
    <source>
        <dbReference type="ARBA" id="ARBA00047957"/>
    </source>
</evidence>
<evidence type="ECO:0000256" key="12">
    <source>
        <dbReference type="SAM" id="MobiDB-lite"/>
    </source>
</evidence>
<proteinExistence type="inferred from homology"/>
<dbReference type="GO" id="GO:0030488">
    <property type="term" value="P:tRNA methylation"/>
    <property type="evidence" value="ECO:0007669"/>
    <property type="project" value="UniProtKB-UniRule"/>
</dbReference>
<dbReference type="EMBL" id="MU004351">
    <property type="protein sequence ID" value="KAF2655274.1"/>
    <property type="molecule type" value="Genomic_DNA"/>
</dbReference>
<evidence type="ECO:0000256" key="5">
    <source>
        <dbReference type="ARBA" id="ARBA00022490"/>
    </source>
</evidence>
<dbReference type="Pfam" id="PF07757">
    <property type="entry name" value="AdoMet_MTase"/>
    <property type="match status" value="2"/>
</dbReference>
<name>A0A6A6T9L8_9PLEO</name>
<comment type="subcellular location">
    <subcellularLocation>
        <location evidence="1 11">Cytoplasm</location>
    </subcellularLocation>
</comment>
<evidence type="ECO:0000256" key="6">
    <source>
        <dbReference type="ARBA" id="ARBA00022603"/>
    </source>
</evidence>
<comment type="similarity">
    <text evidence="2 11">Belongs to the TRM44 family.</text>
</comment>
<accession>A0A6A6T9L8</accession>
<feature type="region of interest" description="Disordered" evidence="12">
    <location>
        <begin position="574"/>
        <end position="642"/>
    </location>
</feature>
<keyword evidence="8 11" id="KW-0949">S-adenosyl-L-methionine</keyword>
<keyword evidence="5 11" id="KW-0963">Cytoplasm</keyword>
<evidence type="ECO:0000256" key="2">
    <source>
        <dbReference type="ARBA" id="ARBA00009056"/>
    </source>
</evidence>
<evidence type="ECO:0000256" key="9">
    <source>
        <dbReference type="ARBA" id="ARBA00022694"/>
    </source>
</evidence>
<feature type="compositionally biased region" description="Basic and acidic residues" evidence="12">
    <location>
        <begin position="1"/>
        <end position="15"/>
    </location>
</feature>
<evidence type="ECO:0000256" key="11">
    <source>
        <dbReference type="RuleBase" id="RU368004"/>
    </source>
</evidence>
<dbReference type="GO" id="GO:0141101">
    <property type="term" value="F:tRNA(Ser) (uridine(44)-2'-O-)-methyltransferase activity"/>
    <property type="evidence" value="ECO:0007669"/>
    <property type="project" value="UniProtKB-EC"/>
</dbReference>
<evidence type="ECO:0000256" key="3">
    <source>
        <dbReference type="ARBA" id="ARBA00012795"/>
    </source>
</evidence>
<feature type="compositionally biased region" description="Pro residues" evidence="12">
    <location>
        <begin position="631"/>
        <end position="642"/>
    </location>
</feature>
<organism evidence="13 14">
    <name type="scientific">Lophiostoma macrostomum CBS 122681</name>
    <dbReference type="NCBI Taxonomy" id="1314788"/>
    <lineage>
        <taxon>Eukaryota</taxon>
        <taxon>Fungi</taxon>
        <taxon>Dikarya</taxon>
        <taxon>Ascomycota</taxon>
        <taxon>Pezizomycotina</taxon>
        <taxon>Dothideomycetes</taxon>
        <taxon>Pleosporomycetidae</taxon>
        <taxon>Pleosporales</taxon>
        <taxon>Lophiostomataceae</taxon>
        <taxon>Lophiostoma</taxon>
    </lineage>
</organism>
<evidence type="ECO:0000256" key="7">
    <source>
        <dbReference type="ARBA" id="ARBA00022679"/>
    </source>
</evidence>
<dbReference type="OrthoDB" id="10047021at2759"/>
<dbReference type="GO" id="GO:0005737">
    <property type="term" value="C:cytoplasm"/>
    <property type="evidence" value="ECO:0007669"/>
    <property type="project" value="UniProtKB-SubCell"/>
</dbReference>
<evidence type="ECO:0000313" key="14">
    <source>
        <dbReference type="Proteomes" id="UP000799324"/>
    </source>
</evidence>
<keyword evidence="14" id="KW-1185">Reference proteome</keyword>
<keyword evidence="9 11" id="KW-0819">tRNA processing</keyword>
<dbReference type="AlphaFoldDB" id="A0A6A6T9L8"/>
<evidence type="ECO:0000256" key="8">
    <source>
        <dbReference type="ARBA" id="ARBA00022691"/>
    </source>
</evidence>
<comment type="catalytic activity">
    <reaction evidence="10 11">
        <text>uridine(44) in tRNA(Ser) + S-adenosyl-L-methionine = 2'-O-methyluridine(44) in tRNA(Ser) + S-adenosyl-L-homocysteine + H(+)</text>
        <dbReference type="Rhea" id="RHEA:43100"/>
        <dbReference type="Rhea" id="RHEA-COMP:10339"/>
        <dbReference type="Rhea" id="RHEA-COMP:10340"/>
        <dbReference type="ChEBI" id="CHEBI:15378"/>
        <dbReference type="ChEBI" id="CHEBI:57856"/>
        <dbReference type="ChEBI" id="CHEBI:59789"/>
        <dbReference type="ChEBI" id="CHEBI:65315"/>
        <dbReference type="ChEBI" id="CHEBI:74478"/>
        <dbReference type="EC" id="2.1.1.211"/>
    </reaction>
</comment>
<dbReference type="EC" id="2.1.1.211" evidence="3 11"/>
<comment type="function">
    <text evidence="11">Adenosyl-L-methionine (AdoMet)-dependent tRNA (uracil-O(2)-)-methyltransferase.</text>
</comment>
<protein>
    <recommendedName>
        <fullName evidence="4 11">tRNA (uracil-O(2)-)-methyltransferase</fullName>
        <ecNumber evidence="3 11">2.1.1.211</ecNumber>
    </recommendedName>
</protein>
<sequence>MKHLDEGEQRSESDPAIRPQLFPLQKSAGSSFEWVKSRRPSLAHGRQISFLRERAQSTILSMDGTVEDPETDVSMTEIRDDIPPKSTSMYELADTGVRKGDKFDPFDLQREPTLESGLPPELWTVIQSAPANFTPEYFLDVSRNLLENPNLTASHLARAELSYSSFTDATFNPTATHPHELAGIIKHMKADHQPLLLSGGVRDYTLEWTVVRKLIPRNPKLDQPLMQTCHLYVSTATVPVTSLNGTISQIEAERYMIVYLPHATSPDSIPFYHPKVRALAILYSHHPSLSTSSYSGTLSIYYSLFPSYPLDNRLSRTALKMLEIIHKHSRGRQAGYTKRVHHDQIISQKRFQDTYAYLKGKYAKPLIDNWVEQTPATKHVFEDLGIAAFLIEIWIDMYSGKNRALPNSINGMDKNASNEFEDEWRKRARQNFPGFVDIGCGNGLLVYILNQEGWDGWGFDARRRKTWDTFAPTELYNPGKLQEMLLVPEVLNIHNDTETSMDADATALGIDGIVNGLDTSTPGPATHNGIFPSSTFIISNHADELTAWTPMLAFLSESPFIAIPCCSHNFGGTRFRAPDRSAKRSSKKTSSSSSASTSTTLSSKPAIDEDGAATTPTSSPAHSNSALQSFPAPPAPKPPKPPSAYASLCAYTSYLTTQIHYIPEKEHLRIPSTRNIAILGREKRDPGTCMGNMSDKLQFVREIVEREMADVAEGGIEQVRLLWLKRGGGLVKGKGDGSKDLGVHG</sequence>
<reference evidence="13" key="1">
    <citation type="journal article" date="2020" name="Stud. Mycol.">
        <title>101 Dothideomycetes genomes: a test case for predicting lifestyles and emergence of pathogens.</title>
        <authorList>
            <person name="Haridas S."/>
            <person name="Albert R."/>
            <person name="Binder M."/>
            <person name="Bloem J."/>
            <person name="Labutti K."/>
            <person name="Salamov A."/>
            <person name="Andreopoulos B."/>
            <person name="Baker S."/>
            <person name="Barry K."/>
            <person name="Bills G."/>
            <person name="Bluhm B."/>
            <person name="Cannon C."/>
            <person name="Castanera R."/>
            <person name="Culley D."/>
            <person name="Daum C."/>
            <person name="Ezra D."/>
            <person name="Gonzalez J."/>
            <person name="Henrissat B."/>
            <person name="Kuo A."/>
            <person name="Liang C."/>
            <person name="Lipzen A."/>
            <person name="Lutzoni F."/>
            <person name="Magnuson J."/>
            <person name="Mondo S."/>
            <person name="Nolan M."/>
            <person name="Ohm R."/>
            <person name="Pangilinan J."/>
            <person name="Park H.-J."/>
            <person name="Ramirez L."/>
            <person name="Alfaro M."/>
            <person name="Sun H."/>
            <person name="Tritt A."/>
            <person name="Yoshinaga Y."/>
            <person name="Zwiers L.-H."/>
            <person name="Turgeon B."/>
            <person name="Goodwin S."/>
            <person name="Spatafora J."/>
            <person name="Crous P."/>
            <person name="Grigoriev I."/>
        </authorList>
    </citation>
    <scope>NUCLEOTIDE SEQUENCE</scope>
    <source>
        <strain evidence="13">CBS 122681</strain>
    </source>
</reference>
<feature type="compositionally biased region" description="Low complexity" evidence="12">
    <location>
        <begin position="588"/>
        <end position="604"/>
    </location>
</feature>
<dbReference type="PANTHER" id="PTHR21210:SF0">
    <property type="entry name" value="TRNA (URACIL-O(2)-)-METHYLTRANSFERASE-RELATED"/>
    <property type="match status" value="1"/>
</dbReference>
<evidence type="ECO:0000256" key="1">
    <source>
        <dbReference type="ARBA" id="ARBA00004496"/>
    </source>
</evidence>
<feature type="compositionally biased region" description="Polar residues" evidence="12">
    <location>
        <begin position="614"/>
        <end position="628"/>
    </location>
</feature>
<keyword evidence="6 11" id="KW-0489">Methyltransferase</keyword>
<dbReference type="InterPro" id="IPR011671">
    <property type="entry name" value="tRNA_uracil_MeTrfase"/>
</dbReference>